<protein>
    <submittedName>
        <fullName evidence="1">Uncharacterized protein</fullName>
    </submittedName>
</protein>
<name>A0A9X8UM40_9FIRM</name>
<reference evidence="1 2" key="1">
    <citation type="submission" date="2019-03" db="EMBL/GenBank/DDBJ databases">
        <title>Genomic Encyclopedia of Type Strains, Phase IV (KMG-IV): sequencing the most valuable type-strain genomes for metagenomic binning, comparative biology and taxonomic classification.</title>
        <authorList>
            <person name="Goeker M."/>
        </authorList>
    </citation>
    <scope>NUCLEOTIDE SEQUENCE [LARGE SCALE GENOMIC DNA]</scope>
    <source>
        <strain evidence="1 2">DSM 100433</strain>
    </source>
</reference>
<organism evidence="1 2">
    <name type="scientific">Harryflintia acetispora</name>
    <dbReference type="NCBI Taxonomy" id="1849041"/>
    <lineage>
        <taxon>Bacteria</taxon>
        <taxon>Bacillati</taxon>
        <taxon>Bacillota</taxon>
        <taxon>Clostridia</taxon>
        <taxon>Eubacteriales</taxon>
        <taxon>Oscillospiraceae</taxon>
        <taxon>Harryflintia</taxon>
    </lineage>
</organism>
<dbReference type="RefSeq" id="WP_132083645.1">
    <property type="nucleotide sequence ID" value="NZ_SLUK01000001.1"/>
</dbReference>
<accession>A0A9X8UM40</accession>
<dbReference type="EMBL" id="SLUK01000001">
    <property type="protein sequence ID" value="TCL45312.1"/>
    <property type="molecule type" value="Genomic_DNA"/>
</dbReference>
<comment type="caution">
    <text evidence="1">The sequence shown here is derived from an EMBL/GenBank/DDBJ whole genome shotgun (WGS) entry which is preliminary data.</text>
</comment>
<dbReference type="Proteomes" id="UP000294682">
    <property type="component" value="Unassembled WGS sequence"/>
</dbReference>
<gene>
    <name evidence="1" type="ORF">EDD78_101295</name>
</gene>
<dbReference type="AlphaFoldDB" id="A0A9X8UM40"/>
<sequence length="180" mass="20379">MCSEKHAIIRYETLKRRLAACQKLSRRLCGEMDALRREGQLHEPLYFGECPPPGLSPAGKVEKAARIGNGLYFVRARGEKFLAVHDSLAERYLTAMAAELGEWEADYWFYTPLSCAVPVSELSGCLPELARRVQSRESLWRTLHLYFPGYTGFYNDIYAGGSPIPNPDVAPLQFFGEWEV</sequence>
<keyword evidence="2" id="KW-1185">Reference proteome</keyword>
<evidence type="ECO:0000313" key="1">
    <source>
        <dbReference type="EMBL" id="TCL45312.1"/>
    </source>
</evidence>
<proteinExistence type="predicted"/>
<evidence type="ECO:0000313" key="2">
    <source>
        <dbReference type="Proteomes" id="UP000294682"/>
    </source>
</evidence>